<gene>
    <name evidence="7" type="ORF">ACFOGJ_13035</name>
</gene>
<dbReference type="EMBL" id="JBHRTR010000028">
    <property type="protein sequence ID" value="MFC3228163.1"/>
    <property type="molecule type" value="Genomic_DNA"/>
</dbReference>
<dbReference type="RefSeq" id="WP_379901020.1">
    <property type="nucleotide sequence ID" value="NZ_JBHRTR010000028.1"/>
</dbReference>
<keyword evidence="3 5" id="KW-0732">Signal</keyword>
<dbReference type="PANTHER" id="PTHR30483">
    <property type="entry name" value="LEUCINE-SPECIFIC-BINDING PROTEIN"/>
    <property type="match status" value="1"/>
</dbReference>
<dbReference type="Pfam" id="PF13458">
    <property type="entry name" value="Peripla_BP_6"/>
    <property type="match status" value="1"/>
</dbReference>
<evidence type="ECO:0000256" key="4">
    <source>
        <dbReference type="ARBA" id="ARBA00022970"/>
    </source>
</evidence>
<evidence type="ECO:0000256" key="3">
    <source>
        <dbReference type="ARBA" id="ARBA00022729"/>
    </source>
</evidence>
<reference evidence="8" key="1">
    <citation type="journal article" date="2019" name="Int. J. Syst. Evol. Microbiol.">
        <title>The Global Catalogue of Microorganisms (GCM) 10K type strain sequencing project: providing services to taxonomists for standard genome sequencing and annotation.</title>
        <authorList>
            <consortium name="The Broad Institute Genomics Platform"/>
            <consortium name="The Broad Institute Genome Sequencing Center for Infectious Disease"/>
            <person name="Wu L."/>
            <person name="Ma J."/>
        </authorList>
    </citation>
    <scope>NUCLEOTIDE SEQUENCE [LARGE SCALE GENOMIC DNA]</scope>
    <source>
        <strain evidence="8">KCTC 42964</strain>
    </source>
</reference>
<dbReference type="CDD" id="cd19983">
    <property type="entry name" value="PBP1_ABC_HAAT-like"/>
    <property type="match status" value="1"/>
</dbReference>
<dbReference type="PANTHER" id="PTHR30483:SF6">
    <property type="entry name" value="PERIPLASMIC BINDING PROTEIN OF ABC TRANSPORTER FOR NATURAL AMINO ACIDS"/>
    <property type="match status" value="1"/>
</dbReference>
<evidence type="ECO:0000256" key="5">
    <source>
        <dbReference type="SAM" id="SignalP"/>
    </source>
</evidence>
<accession>A0ABV7L0H5</accession>
<name>A0ABV7L0H5_9PROT</name>
<dbReference type="Proteomes" id="UP001595528">
    <property type="component" value="Unassembled WGS sequence"/>
</dbReference>
<dbReference type="InterPro" id="IPR051010">
    <property type="entry name" value="BCAA_transport"/>
</dbReference>
<proteinExistence type="inferred from homology"/>
<sequence>MTQRGWHRIRTAWRRARQVVLAASLSLASGLSLAGCDDAEPIRIGFIGGLSGRSADIGEASRNAVQLALQQANAAGGIDGREIELIVRDDRNDPAVAAAAVRDLEAAGVAAIIGPNISAVAEGMLPVIDELGVITISPTISALEFAGRDDDLFRINLTTRDNARIYARHYAEAGIGQVAAAIDGNNRVFSQSWLDEFATAFAELGGKVVATDIFDAKDARGYSDTAQRLLASAPQAILLIANSVDTAQLVQQIRKLDGEILLVAAEWAASERLLQLGGKAIEGLELVQSYDRNDRSTHYTAFRQEYRERFQQEPGYSSIAAYDAVTVLLAALRTPGNGRDLKTVLLDLPPVTGLQQPVKFDRYGDAQRRAFFVVIRDGRFEAL</sequence>
<evidence type="ECO:0000259" key="6">
    <source>
        <dbReference type="Pfam" id="PF13458"/>
    </source>
</evidence>
<feature type="signal peptide" evidence="5">
    <location>
        <begin position="1"/>
        <end position="34"/>
    </location>
</feature>
<keyword evidence="4" id="KW-0029">Amino-acid transport</keyword>
<keyword evidence="2" id="KW-0813">Transport</keyword>
<dbReference type="Gene3D" id="3.40.50.2300">
    <property type="match status" value="2"/>
</dbReference>
<keyword evidence="8" id="KW-1185">Reference proteome</keyword>
<evidence type="ECO:0000256" key="2">
    <source>
        <dbReference type="ARBA" id="ARBA00022448"/>
    </source>
</evidence>
<dbReference type="InterPro" id="IPR028081">
    <property type="entry name" value="Leu-bd"/>
</dbReference>
<evidence type="ECO:0000313" key="8">
    <source>
        <dbReference type="Proteomes" id="UP001595528"/>
    </source>
</evidence>
<comment type="similarity">
    <text evidence="1">Belongs to the leucine-binding protein family.</text>
</comment>
<organism evidence="7 8">
    <name type="scientific">Marinibaculum pumilum</name>
    <dbReference type="NCBI Taxonomy" id="1766165"/>
    <lineage>
        <taxon>Bacteria</taxon>
        <taxon>Pseudomonadati</taxon>
        <taxon>Pseudomonadota</taxon>
        <taxon>Alphaproteobacteria</taxon>
        <taxon>Rhodospirillales</taxon>
        <taxon>Rhodospirillaceae</taxon>
        <taxon>Marinibaculum</taxon>
    </lineage>
</organism>
<dbReference type="SUPFAM" id="SSF53822">
    <property type="entry name" value="Periplasmic binding protein-like I"/>
    <property type="match status" value="1"/>
</dbReference>
<dbReference type="InterPro" id="IPR028082">
    <property type="entry name" value="Peripla_BP_I"/>
</dbReference>
<comment type="caution">
    <text evidence="7">The sequence shown here is derived from an EMBL/GenBank/DDBJ whole genome shotgun (WGS) entry which is preliminary data.</text>
</comment>
<feature type="chain" id="PRO_5047302915" evidence="5">
    <location>
        <begin position="35"/>
        <end position="383"/>
    </location>
</feature>
<feature type="domain" description="Leucine-binding protein" evidence="6">
    <location>
        <begin position="41"/>
        <end position="377"/>
    </location>
</feature>
<protein>
    <submittedName>
        <fullName evidence="7">ABC transporter substrate-binding protein</fullName>
    </submittedName>
</protein>
<dbReference type="InterPro" id="IPR000709">
    <property type="entry name" value="Leu_Ile_Val-bd"/>
</dbReference>
<dbReference type="PRINTS" id="PR00337">
    <property type="entry name" value="LEUILEVALBP"/>
</dbReference>
<evidence type="ECO:0000256" key="1">
    <source>
        <dbReference type="ARBA" id="ARBA00010062"/>
    </source>
</evidence>
<evidence type="ECO:0000313" key="7">
    <source>
        <dbReference type="EMBL" id="MFC3228163.1"/>
    </source>
</evidence>